<organism evidence="1 2">
    <name type="scientific">Trifolium medium</name>
    <dbReference type="NCBI Taxonomy" id="97028"/>
    <lineage>
        <taxon>Eukaryota</taxon>
        <taxon>Viridiplantae</taxon>
        <taxon>Streptophyta</taxon>
        <taxon>Embryophyta</taxon>
        <taxon>Tracheophyta</taxon>
        <taxon>Spermatophyta</taxon>
        <taxon>Magnoliopsida</taxon>
        <taxon>eudicotyledons</taxon>
        <taxon>Gunneridae</taxon>
        <taxon>Pentapetalae</taxon>
        <taxon>rosids</taxon>
        <taxon>fabids</taxon>
        <taxon>Fabales</taxon>
        <taxon>Fabaceae</taxon>
        <taxon>Papilionoideae</taxon>
        <taxon>50 kb inversion clade</taxon>
        <taxon>NPAAA clade</taxon>
        <taxon>Hologalegina</taxon>
        <taxon>IRL clade</taxon>
        <taxon>Trifolieae</taxon>
        <taxon>Trifolium</taxon>
    </lineage>
</organism>
<evidence type="ECO:0000313" key="1">
    <source>
        <dbReference type="EMBL" id="MCI71214.1"/>
    </source>
</evidence>
<dbReference type="AlphaFoldDB" id="A0A392UEV3"/>
<accession>A0A392UEV3</accession>
<keyword evidence="2" id="KW-1185">Reference proteome</keyword>
<protein>
    <submittedName>
        <fullName evidence="1">Uncharacterized protein</fullName>
    </submittedName>
</protein>
<proteinExistence type="predicted"/>
<name>A0A392UEV3_9FABA</name>
<reference evidence="1 2" key="1">
    <citation type="journal article" date="2018" name="Front. Plant Sci.">
        <title>Red Clover (Trifolium pratense) and Zigzag Clover (T. medium) - A Picture of Genomic Similarities and Differences.</title>
        <authorList>
            <person name="Dluhosova J."/>
            <person name="Istvanek J."/>
            <person name="Nedelnik J."/>
            <person name="Repkova J."/>
        </authorList>
    </citation>
    <scope>NUCLEOTIDE SEQUENCE [LARGE SCALE GENOMIC DNA]</scope>
    <source>
        <strain evidence="2">cv. 10/8</strain>
        <tissue evidence="1">Leaf</tissue>
    </source>
</reference>
<feature type="non-terminal residue" evidence="1">
    <location>
        <position position="1"/>
    </location>
</feature>
<sequence length="26" mass="2979">RDPECARWFLPGLHQRACLLLSLLVA</sequence>
<dbReference type="Proteomes" id="UP000265520">
    <property type="component" value="Unassembled WGS sequence"/>
</dbReference>
<dbReference type="EMBL" id="LXQA010791957">
    <property type="protein sequence ID" value="MCI71214.1"/>
    <property type="molecule type" value="Genomic_DNA"/>
</dbReference>
<comment type="caution">
    <text evidence="1">The sequence shown here is derived from an EMBL/GenBank/DDBJ whole genome shotgun (WGS) entry which is preliminary data.</text>
</comment>
<evidence type="ECO:0000313" key="2">
    <source>
        <dbReference type="Proteomes" id="UP000265520"/>
    </source>
</evidence>